<dbReference type="AlphaFoldDB" id="A0AAD1UP90"/>
<evidence type="ECO:0000313" key="2">
    <source>
        <dbReference type="EMBL" id="CAI2372497.1"/>
    </source>
</evidence>
<feature type="region of interest" description="Disordered" evidence="1">
    <location>
        <begin position="169"/>
        <end position="189"/>
    </location>
</feature>
<evidence type="ECO:0000256" key="1">
    <source>
        <dbReference type="SAM" id="MobiDB-lite"/>
    </source>
</evidence>
<gene>
    <name evidence="2" type="ORF">ECRASSUSDP1_LOCUS13828</name>
</gene>
<keyword evidence="3" id="KW-1185">Reference proteome</keyword>
<evidence type="ECO:0000313" key="3">
    <source>
        <dbReference type="Proteomes" id="UP001295684"/>
    </source>
</evidence>
<name>A0AAD1UP90_EUPCR</name>
<dbReference type="EMBL" id="CAMPGE010013783">
    <property type="protein sequence ID" value="CAI2372497.1"/>
    <property type="molecule type" value="Genomic_DNA"/>
</dbReference>
<protein>
    <submittedName>
        <fullName evidence="2">Uncharacterized protein</fullName>
    </submittedName>
</protein>
<reference evidence="2" key="1">
    <citation type="submission" date="2023-07" db="EMBL/GenBank/DDBJ databases">
        <authorList>
            <consortium name="AG Swart"/>
            <person name="Singh M."/>
            <person name="Singh A."/>
            <person name="Seah K."/>
            <person name="Emmerich C."/>
        </authorList>
    </citation>
    <scope>NUCLEOTIDE SEQUENCE</scope>
    <source>
        <strain evidence="2">DP1</strain>
    </source>
</reference>
<feature type="compositionally biased region" description="Polar residues" evidence="1">
    <location>
        <begin position="172"/>
        <end position="186"/>
    </location>
</feature>
<feature type="region of interest" description="Disordered" evidence="1">
    <location>
        <begin position="265"/>
        <end position="287"/>
    </location>
</feature>
<organism evidence="2 3">
    <name type="scientific">Euplotes crassus</name>
    <dbReference type="NCBI Taxonomy" id="5936"/>
    <lineage>
        <taxon>Eukaryota</taxon>
        <taxon>Sar</taxon>
        <taxon>Alveolata</taxon>
        <taxon>Ciliophora</taxon>
        <taxon>Intramacronucleata</taxon>
        <taxon>Spirotrichea</taxon>
        <taxon>Hypotrichia</taxon>
        <taxon>Euplotida</taxon>
        <taxon>Euplotidae</taxon>
        <taxon>Moneuplotes</taxon>
    </lineage>
</organism>
<comment type="caution">
    <text evidence="2">The sequence shown here is derived from an EMBL/GenBank/DDBJ whole genome shotgun (WGS) entry which is preliminary data.</text>
</comment>
<sequence>MEQLKTEKLTEFGQTEFKEETKGLKTLKLFKKNNSQGLKLISPAKIKLKTSSTQSSTVKNKKVVATERNNPCQNLECQSTVDNEETSRDNPCESCSMNEEFILLLQKEIKRLQNITNDLSYQLIMNGQKPQIKESERAPIDLSINPLRRREHRSKLSDNRTIPSKILDRAKTSSSGENVSNTSTQADVARPSSGFRIRDQNGISKYSTVDLSKEEAPAIAVDKGPNKVEKYKQEIDFVKKIGKESVKAIGKPQFKEKPLIKKLSIGKKSKNKNNLMLPPLEQQEGDG</sequence>
<accession>A0AAD1UP90</accession>
<dbReference type="Proteomes" id="UP001295684">
    <property type="component" value="Unassembled WGS sequence"/>
</dbReference>
<proteinExistence type="predicted"/>